<dbReference type="PANTHER" id="PTHR12047">
    <property type="entry name" value="FANCONI ANEMIA GROUP A PROTEIN"/>
    <property type="match status" value="1"/>
</dbReference>
<evidence type="ECO:0000259" key="3">
    <source>
        <dbReference type="Pfam" id="PF15865"/>
    </source>
</evidence>
<dbReference type="Pfam" id="PF24783">
    <property type="entry name" value="FANCA_arcN"/>
    <property type="match status" value="1"/>
</dbReference>
<dbReference type="GO" id="GO:0043240">
    <property type="term" value="C:Fanconi anaemia nuclear complex"/>
    <property type="evidence" value="ECO:0000318"/>
    <property type="project" value="GO_Central"/>
</dbReference>
<dbReference type="GO" id="GO:0050727">
    <property type="term" value="P:regulation of inflammatory response"/>
    <property type="evidence" value="ECO:0007669"/>
    <property type="project" value="Ensembl"/>
</dbReference>
<proteinExistence type="predicted"/>
<accession>A0A8V0XVX0</accession>
<keyword evidence="7" id="KW-1185">Reference proteome</keyword>
<gene>
    <name evidence="6" type="primary">FANCA</name>
</gene>
<dbReference type="GO" id="GO:0008585">
    <property type="term" value="P:female gonad development"/>
    <property type="evidence" value="ECO:0007669"/>
    <property type="project" value="Ensembl"/>
</dbReference>
<reference evidence="6" key="1">
    <citation type="submission" date="2020-11" db="EMBL/GenBank/DDBJ databases">
        <title>Gallus gallus (Chicken) genome, bGalGal1, GRCg7b, maternal haplotype autosomes + Z &amp; W.</title>
        <authorList>
            <person name="Warren W."/>
            <person name="Formenti G."/>
            <person name="Fedrigo O."/>
            <person name="Haase B."/>
            <person name="Mountcastle J."/>
            <person name="Balacco J."/>
            <person name="Tracey A."/>
            <person name="Schneider V."/>
            <person name="Okimoto R."/>
            <person name="Cheng H."/>
            <person name="Hawken R."/>
            <person name="Howe K."/>
            <person name="Jarvis E.D."/>
        </authorList>
    </citation>
    <scope>NUCLEOTIDE SEQUENCE [LARGE SCALE GENOMIC DNA]</scope>
    <source>
        <strain evidence="6">Broiler</strain>
    </source>
</reference>
<dbReference type="InterPro" id="IPR031729">
    <property type="entry name" value="Fanconi_A_N"/>
</dbReference>
<reference evidence="6" key="3">
    <citation type="submission" date="2025-09" db="UniProtKB">
        <authorList>
            <consortium name="Ensembl"/>
        </authorList>
    </citation>
    <scope>IDENTIFICATION</scope>
    <source>
        <strain evidence="6">broiler</strain>
    </source>
</reference>
<feature type="domain" description="Fanconi anaemia group A protein helical" evidence="4">
    <location>
        <begin position="624"/>
        <end position="705"/>
    </location>
</feature>
<evidence type="ECO:0000259" key="4">
    <source>
        <dbReference type="Pfam" id="PF24781"/>
    </source>
</evidence>
<dbReference type="Pfam" id="PF03511">
    <property type="entry name" value="FANCA_CTD"/>
    <property type="match status" value="1"/>
</dbReference>
<dbReference type="GO" id="GO:1905936">
    <property type="term" value="P:regulation of germ cell proliferation"/>
    <property type="evidence" value="ECO:0007669"/>
    <property type="project" value="Ensembl"/>
</dbReference>
<evidence type="ECO:0000313" key="7">
    <source>
        <dbReference type="Proteomes" id="UP000000539"/>
    </source>
</evidence>
<sequence length="1522" mass="170936">MASRNRLGWRRSLRSPSLSPTHPLRARRPRRSVPHPQVSGAPQPVSLCPSQHGGLLPPPPPRWRSDDRTTPTILSANRRRRAPPAAANGGAGRGGWFGGRAVMAGAGGGALRELLAGRARKRKSTFGSTAELRAAVLSLLDRHQNLSDLLLEVEGSAKLAGEGGREHQELSSESFIVSVLQEQASRLGVPTAVLAAKNAVTKIEQICQCSVSPSQAPLLNLDQRESLSCLLRTVKDLLENNVFSRSHFCQEIWKMKDLPVLEAVWHLHRNGITGLGELLESADGRAVEEWLCSSLCALCERAEGSPQDAEHAGRVLSDFAIVFLQNGFQPSELGRKLEFKKVPHICHAVLQRMLTWVLDAVGKEKEEDVSTLQAMRFWLNVFDVSIYKSAVHPDSLQQFFRHTLTEVLTYNPLLKVSDAIHKQREWSFTRTCSLLTTLYRKLFVAFSAKESICQLQRVLETHEVNWQHVLSCVSTLVVCHAEAELLFKDLLSHLLIKAFENYDMENMITAFLIARQAALEGPAVFMPYSEWFKASFGNASSHHGSSKKALVFLFEFLSELVPFEVAPYLKVHIMYPPFVPTKHRSVLLEYITLAKTRLADLKVAIEDMGLYEDLSSTHNSVQPQGQALRDVEKALQIFENTRKIPTSVIEASIFRRPYYTSWFLPALLRPRVLPKAPDTRMAFIDSLKRADKIPSNLYSTYIQACRARKEKMLQDESKVEPSHSKEPAEQLKAELDALRVLIVDQAKHEDVPAQIAVISDRLSNVLGHNSDENEAAILNSRIQVNVFDPQLEPCHQSVVDLLLTSFCQNLIAASYFNPPDRQGPCLSLFVKMICGHRSLIPALLGRLCQLIYHQGPSLNDAHILGLAAFMIHLCESRSLIPEIEADFGISQPVAEKVLSISEFWSCLLVCRTEESLSFCTRFCTAAVSYLLCKFSSFSCDDLCALVPPSLVKKLQYFVPRLSLEARGITSKEDKADLVWSSLTCPSLNYRRASLCLWKQARFQELLKEKAFQLSFKEWLLLELEMYPEKDVLSASERQDFHYWAIYQWYLPAPSASGGCDGDLEKACGIIIDCILDFSQRLDLGSCGQLKSVSPDIHCKLQEMVLELGCRQRPVSGCLDAKRHFLFEILQERLKDRHRGSALGEQLWRQQELLLHRRILVGLPASTLIVTCRKGKKTVLDCEDFFHYVNSELKNISSRGYALSYGITAHFFRGLLNASLDCEESAEGVNDVLTTCQTKCPIVLFSAVLWWPRLEPLLCSQWKRLFGAPLPEELERLREYQSSAMGFLSSGRVFPLSGPPWISAAFLHCTVQQQSPRGRERNALKRLGTDTEQLLVSLLFFSLMDLISAKIAPKEGVDFQTSLEWALEILQCLEERGISWPLLFLSAEEGSRKYSVLHSAASDRHSRLLPVAFYSLTPGFHHKLLTREHVFLYVALNLYIQLLQLFVEGKDLPQPEQADPLEVISAARRFLLGAIPRCPAKSFGNVGLLLEACEKLDPEVGAALQHFSQPAAAMEVDEELFLF</sequence>
<evidence type="ECO:0000256" key="1">
    <source>
        <dbReference type="SAM" id="MobiDB-lite"/>
    </source>
</evidence>
<evidence type="ECO:0000259" key="5">
    <source>
        <dbReference type="Pfam" id="PF24783"/>
    </source>
</evidence>
<dbReference type="FunCoup" id="A0A8V0XVX0">
    <property type="interactions" value="756"/>
</dbReference>
<feature type="domain" description="Fanconi anaemia group A protein N-terminal" evidence="3">
    <location>
        <begin position="252"/>
        <end position="603"/>
    </location>
</feature>
<dbReference type="InterPro" id="IPR003516">
    <property type="entry name" value="FANCA"/>
</dbReference>
<protein>
    <submittedName>
        <fullName evidence="6">Fanconi anemia complementation group A</fullName>
    </submittedName>
</protein>
<dbReference type="GO" id="GO:0045589">
    <property type="term" value="P:regulation of regulatory T cell differentiation"/>
    <property type="evidence" value="ECO:0000318"/>
    <property type="project" value="GO_Central"/>
</dbReference>
<dbReference type="GO" id="GO:0007140">
    <property type="term" value="P:male meiotic nuclear division"/>
    <property type="evidence" value="ECO:0007669"/>
    <property type="project" value="Ensembl"/>
</dbReference>
<dbReference type="Ensembl" id="ENSGALT00010019285.1">
    <property type="protein sequence ID" value="ENSGALP00010010833.1"/>
    <property type="gene ID" value="ENSGALG00010008083.1"/>
</dbReference>
<dbReference type="Pfam" id="PF24781">
    <property type="entry name" value="FANCA_helical"/>
    <property type="match status" value="1"/>
</dbReference>
<feature type="compositionally biased region" description="Basic residues" evidence="1">
    <location>
        <begin position="24"/>
        <end position="33"/>
    </location>
</feature>
<dbReference type="OrthoDB" id="2287188at2759"/>
<dbReference type="Proteomes" id="UP000000539">
    <property type="component" value="Chromosome 11"/>
</dbReference>
<dbReference type="GO" id="GO:0005654">
    <property type="term" value="C:nucleoplasm"/>
    <property type="evidence" value="ECO:0007669"/>
    <property type="project" value="Ensembl"/>
</dbReference>
<feature type="domain" description="Fanconi anaemia group A protein arcN subdomain" evidence="5">
    <location>
        <begin position="726"/>
        <end position="966"/>
    </location>
</feature>
<dbReference type="InterPro" id="IPR055386">
    <property type="entry name" value="FANCA_helical"/>
</dbReference>
<dbReference type="GO" id="GO:0036297">
    <property type="term" value="P:interstrand cross-link repair"/>
    <property type="evidence" value="ECO:0007669"/>
    <property type="project" value="InterPro"/>
</dbReference>
<dbReference type="GO" id="GO:2000348">
    <property type="term" value="P:regulation of CD40 signaling pathway"/>
    <property type="evidence" value="ECO:0007669"/>
    <property type="project" value="Ensembl"/>
</dbReference>
<feature type="region of interest" description="Disordered" evidence="1">
    <location>
        <begin position="1"/>
        <end position="93"/>
    </location>
</feature>
<name>A0A8V0XVX0_CHICK</name>
<reference evidence="6" key="2">
    <citation type="submission" date="2025-08" db="UniProtKB">
        <authorList>
            <consortium name="Ensembl"/>
        </authorList>
    </citation>
    <scope>IDENTIFICATION</scope>
    <source>
        <strain evidence="6">broiler</strain>
    </source>
</reference>
<dbReference type="GO" id="GO:0000785">
    <property type="term" value="C:chromatin"/>
    <property type="evidence" value="ECO:0007669"/>
    <property type="project" value="Ensembl"/>
</dbReference>
<evidence type="ECO:0000313" key="6">
    <source>
        <dbReference type="Ensembl" id="ENSGALP00010010833.1"/>
    </source>
</evidence>
<dbReference type="Pfam" id="PF15865">
    <property type="entry name" value="Fanconi_A_N"/>
    <property type="match status" value="1"/>
</dbReference>
<organism evidence="6 7">
    <name type="scientific">Gallus gallus</name>
    <name type="common">Chicken</name>
    <dbReference type="NCBI Taxonomy" id="9031"/>
    <lineage>
        <taxon>Eukaryota</taxon>
        <taxon>Metazoa</taxon>
        <taxon>Chordata</taxon>
        <taxon>Craniata</taxon>
        <taxon>Vertebrata</taxon>
        <taxon>Euteleostomi</taxon>
        <taxon>Archelosauria</taxon>
        <taxon>Archosauria</taxon>
        <taxon>Dinosauria</taxon>
        <taxon>Saurischia</taxon>
        <taxon>Theropoda</taxon>
        <taxon>Coelurosauria</taxon>
        <taxon>Aves</taxon>
        <taxon>Neognathae</taxon>
        <taxon>Galloanserae</taxon>
        <taxon>Galliformes</taxon>
        <taxon>Phasianidae</taxon>
        <taxon>Phasianinae</taxon>
        <taxon>Gallus</taxon>
    </lineage>
</organism>
<dbReference type="PRINTS" id="PR00826">
    <property type="entry name" value="FANCONIAGENE"/>
</dbReference>
<evidence type="ECO:0000259" key="2">
    <source>
        <dbReference type="Pfam" id="PF03511"/>
    </source>
</evidence>
<dbReference type="GeneTree" id="ENSGT00390000007852"/>
<dbReference type="InterPro" id="IPR055387">
    <property type="entry name" value="FANCA_arcN"/>
</dbReference>
<dbReference type="PANTHER" id="PTHR12047:SF2">
    <property type="entry name" value="FANCONI ANEMIA GROUP A PROTEIN"/>
    <property type="match status" value="1"/>
</dbReference>
<dbReference type="InterPro" id="IPR055277">
    <property type="entry name" value="Fanconi_A_C"/>
</dbReference>
<dbReference type="GO" id="GO:0008584">
    <property type="term" value="P:male gonad development"/>
    <property type="evidence" value="ECO:0007669"/>
    <property type="project" value="Ensembl"/>
</dbReference>
<feature type="domain" description="Fanconi anaemia group A protein C-terminal" evidence="2">
    <location>
        <begin position="1301"/>
        <end position="1498"/>
    </location>
</feature>
<feature type="compositionally biased region" description="Low complexity" evidence="1">
    <location>
        <begin position="14"/>
        <end position="23"/>
    </location>
</feature>